<reference evidence="2" key="1">
    <citation type="journal article" date="2019" name="Int. J. Syst. Evol. Microbiol.">
        <title>The Global Catalogue of Microorganisms (GCM) 10K type strain sequencing project: providing services to taxonomists for standard genome sequencing and annotation.</title>
        <authorList>
            <consortium name="The Broad Institute Genomics Platform"/>
            <consortium name="The Broad Institute Genome Sequencing Center for Infectious Disease"/>
            <person name="Wu L."/>
            <person name="Ma J."/>
        </authorList>
    </citation>
    <scope>NUCLEOTIDE SEQUENCE [LARGE SCALE GENOMIC DNA]</scope>
    <source>
        <strain evidence="2">KCTC 52366</strain>
    </source>
</reference>
<sequence length="42" mass="4886">MTEIDPIRFVLQSCFGTAERSMAHRLLAWWRGEGDLGDLLHR</sequence>
<evidence type="ECO:0000313" key="2">
    <source>
        <dbReference type="Proteomes" id="UP001595632"/>
    </source>
</evidence>
<dbReference type="Proteomes" id="UP001595632">
    <property type="component" value="Unassembled WGS sequence"/>
</dbReference>
<proteinExistence type="predicted"/>
<dbReference type="EMBL" id="JBHRTB010000010">
    <property type="protein sequence ID" value="MFC3144902.1"/>
    <property type="molecule type" value="Genomic_DNA"/>
</dbReference>
<comment type="caution">
    <text evidence="1">The sequence shown here is derived from an EMBL/GenBank/DDBJ whole genome shotgun (WGS) entry which is preliminary data.</text>
</comment>
<name>A0ABV7GUK2_9RHOB</name>
<protein>
    <submittedName>
        <fullName evidence="1">Uncharacterized protein</fullName>
    </submittedName>
</protein>
<dbReference type="RefSeq" id="WP_275634467.1">
    <property type="nucleotide sequence ID" value="NZ_JARGYD010000009.1"/>
</dbReference>
<keyword evidence="2" id="KW-1185">Reference proteome</keyword>
<organism evidence="1 2">
    <name type="scientific">Psychromarinibacter halotolerans</name>
    <dbReference type="NCBI Taxonomy" id="1775175"/>
    <lineage>
        <taxon>Bacteria</taxon>
        <taxon>Pseudomonadati</taxon>
        <taxon>Pseudomonadota</taxon>
        <taxon>Alphaproteobacteria</taxon>
        <taxon>Rhodobacterales</taxon>
        <taxon>Paracoccaceae</taxon>
        <taxon>Psychromarinibacter</taxon>
    </lineage>
</organism>
<accession>A0ABV7GUK2</accession>
<gene>
    <name evidence="1" type="ORF">ACFOGP_19430</name>
</gene>
<evidence type="ECO:0000313" key="1">
    <source>
        <dbReference type="EMBL" id="MFC3144902.1"/>
    </source>
</evidence>